<reference evidence="1" key="1">
    <citation type="submission" date="2024-06" db="EMBL/GenBank/DDBJ databases">
        <title>High activity and specificity of bacteriophage cocktails against carbapenem-resistant Klebsiella pneumoniae belonging to high-risk clones CG258 and ST307.</title>
        <authorList>
            <person name="Jimenez Quiceno J."/>
            <person name="Salazar Ospina L."/>
            <person name="Tellez Carrasquilla S."/>
        </authorList>
    </citation>
    <scope>NUCLEOTIDE SEQUENCE</scope>
</reference>
<dbReference type="EMBL" id="PP895363">
    <property type="protein sequence ID" value="XCI77993.1"/>
    <property type="molecule type" value="Genomic_DNA"/>
</dbReference>
<evidence type="ECO:0000313" key="1">
    <source>
        <dbReference type="EMBL" id="XCI77993.1"/>
    </source>
</evidence>
<organism evidence="1">
    <name type="scientific">Klebsiella phage FKP3</name>
    <dbReference type="NCBI Taxonomy" id="3231233"/>
    <lineage>
        <taxon>Viruses</taxon>
        <taxon>Duplodnaviria</taxon>
        <taxon>Heunggongvirae</taxon>
        <taxon>Uroviricota</taxon>
        <taxon>Caudoviricetes</taxon>
        <taxon>Stephanstirmvirinae</taxon>
        <taxon>Justusliebigvirus</taxon>
    </lineage>
</organism>
<accession>A0AAU8HZB1</accession>
<protein>
    <submittedName>
        <fullName evidence="1">Uncharacterized protein</fullName>
    </submittedName>
</protein>
<name>A0AAU8HZB1_9CAUD</name>
<sequence length="62" mass="6948">MKIGDRVKCIRSEREKIYSVGTIYEVEGLAGIGAMLLRDNDGDLDSIPIPMNGAFWDFELVE</sequence>
<proteinExistence type="predicted"/>